<evidence type="ECO:0000313" key="3">
    <source>
        <dbReference type="Proteomes" id="UP000735302"/>
    </source>
</evidence>
<dbReference type="AlphaFoldDB" id="A0AAV3ZXZ6"/>
<evidence type="ECO:0000313" key="2">
    <source>
        <dbReference type="EMBL" id="GFO00745.1"/>
    </source>
</evidence>
<organism evidence="2 3">
    <name type="scientific">Plakobranchus ocellatus</name>
    <dbReference type="NCBI Taxonomy" id="259542"/>
    <lineage>
        <taxon>Eukaryota</taxon>
        <taxon>Metazoa</taxon>
        <taxon>Spiralia</taxon>
        <taxon>Lophotrochozoa</taxon>
        <taxon>Mollusca</taxon>
        <taxon>Gastropoda</taxon>
        <taxon>Heterobranchia</taxon>
        <taxon>Euthyneura</taxon>
        <taxon>Panpulmonata</taxon>
        <taxon>Sacoglossa</taxon>
        <taxon>Placobranchoidea</taxon>
        <taxon>Plakobranchidae</taxon>
        <taxon>Plakobranchus</taxon>
    </lineage>
</organism>
<dbReference type="EMBL" id="BLXT01003145">
    <property type="protein sequence ID" value="GFO00745.1"/>
    <property type="molecule type" value="Genomic_DNA"/>
</dbReference>
<feature type="compositionally biased region" description="Basic and acidic residues" evidence="1">
    <location>
        <begin position="174"/>
        <end position="186"/>
    </location>
</feature>
<gene>
    <name evidence="2" type="ORF">PoB_002725000</name>
</gene>
<proteinExistence type="predicted"/>
<feature type="region of interest" description="Disordered" evidence="1">
    <location>
        <begin position="164"/>
        <end position="186"/>
    </location>
</feature>
<dbReference type="InterPro" id="IPR021109">
    <property type="entry name" value="Peptidase_aspartic_dom_sf"/>
</dbReference>
<name>A0AAV3ZXZ6_9GAST</name>
<feature type="compositionally biased region" description="Polar residues" evidence="1">
    <location>
        <begin position="164"/>
        <end position="173"/>
    </location>
</feature>
<evidence type="ECO:0000256" key="1">
    <source>
        <dbReference type="SAM" id="MobiDB-lite"/>
    </source>
</evidence>
<comment type="caution">
    <text evidence="2">The sequence shown here is derived from an EMBL/GenBank/DDBJ whole genome shotgun (WGS) entry which is preliminary data.</text>
</comment>
<sequence>MHVRGAESNILQDRALLLEKKCSACGKPNHFKDVCRSSRVHDLANKESDSDDYEEGEKRLFVGTIGRKTYEDRDELFVHADVLGTSIKFKVDTGAQVNILPQKVYQRLKDVAMTKTTQKPTSYTGNRLRVLGKCTIEVMGVPLDFFVTDTNQDAILLPRFESISKPTTNQNNDSRPKGQGSREVKA</sequence>
<keyword evidence="3" id="KW-1185">Reference proteome</keyword>
<dbReference type="SUPFAM" id="SSF50630">
    <property type="entry name" value="Acid proteases"/>
    <property type="match status" value="1"/>
</dbReference>
<reference evidence="2 3" key="1">
    <citation type="journal article" date="2021" name="Elife">
        <title>Chloroplast acquisition without the gene transfer in kleptoplastic sea slugs, Plakobranchus ocellatus.</title>
        <authorList>
            <person name="Maeda T."/>
            <person name="Takahashi S."/>
            <person name="Yoshida T."/>
            <person name="Shimamura S."/>
            <person name="Takaki Y."/>
            <person name="Nagai Y."/>
            <person name="Toyoda A."/>
            <person name="Suzuki Y."/>
            <person name="Arimoto A."/>
            <person name="Ishii H."/>
            <person name="Satoh N."/>
            <person name="Nishiyama T."/>
            <person name="Hasebe M."/>
            <person name="Maruyama T."/>
            <person name="Minagawa J."/>
            <person name="Obokata J."/>
            <person name="Shigenobu S."/>
        </authorList>
    </citation>
    <scope>NUCLEOTIDE SEQUENCE [LARGE SCALE GENOMIC DNA]</scope>
</reference>
<dbReference type="Proteomes" id="UP000735302">
    <property type="component" value="Unassembled WGS sequence"/>
</dbReference>
<protein>
    <submittedName>
        <fullName evidence="2">Retrotransposable element tf2 155 kDa protein type 1</fullName>
    </submittedName>
</protein>
<dbReference type="Gene3D" id="2.40.70.10">
    <property type="entry name" value="Acid Proteases"/>
    <property type="match status" value="1"/>
</dbReference>
<accession>A0AAV3ZXZ6</accession>